<evidence type="ECO:0000259" key="1">
    <source>
        <dbReference type="Pfam" id="PF04326"/>
    </source>
</evidence>
<dbReference type="InterPro" id="IPR038461">
    <property type="entry name" value="Schlafen_AlbA_2_dom_sf"/>
</dbReference>
<keyword evidence="3" id="KW-1185">Reference proteome</keyword>
<dbReference type="InterPro" id="IPR038475">
    <property type="entry name" value="RecG_C_sf"/>
</dbReference>
<reference evidence="2 3" key="1">
    <citation type="journal article" date="2019" name="Emerg. Microbes Infect.">
        <title>Comprehensive subspecies identification of 175 nontuberculous mycobacteria species based on 7547 genomic profiles.</title>
        <authorList>
            <person name="Matsumoto Y."/>
            <person name="Kinjo T."/>
            <person name="Motooka D."/>
            <person name="Nabeya D."/>
            <person name="Jung N."/>
            <person name="Uechi K."/>
            <person name="Horii T."/>
            <person name="Iida T."/>
            <person name="Fujita J."/>
            <person name="Nakamura S."/>
        </authorList>
    </citation>
    <scope>NUCLEOTIDE SEQUENCE [LARGE SCALE GENOMIC DNA]</scope>
    <source>
        <strain evidence="2 3">JCM 30725</strain>
    </source>
</reference>
<name>A0A7I9YHS2_MYCBU</name>
<proteinExistence type="predicted"/>
<protein>
    <recommendedName>
        <fullName evidence="1">Schlafen AlbA-2 domain-containing protein</fullName>
    </recommendedName>
</protein>
<dbReference type="Pfam" id="PF04326">
    <property type="entry name" value="SLFN_AlbA_2"/>
    <property type="match status" value="1"/>
</dbReference>
<dbReference type="PANTHER" id="PTHR30595">
    <property type="entry name" value="GLPR-RELATED TRANSCRIPTIONAL REPRESSOR"/>
    <property type="match status" value="1"/>
</dbReference>
<accession>A0A7I9YHS2</accession>
<dbReference type="Gene3D" id="3.30.950.30">
    <property type="entry name" value="Schlafen, AAA domain"/>
    <property type="match status" value="1"/>
</dbReference>
<dbReference type="AlphaFoldDB" id="A0A7I9YHS2"/>
<dbReference type="Pfam" id="PF13749">
    <property type="entry name" value="HATPase_c_4"/>
    <property type="match status" value="1"/>
</dbReference>
<evidence type="ECO:0000313" key="2">
    <source>
        <dbReference type="EMBL" id="GFG88204.1"/>
    </source>
</evidence>
<organism evidence="2 3">
    <name type="scientific">Mycobacterium bourgelatii</name>
    <dbReference type="NCBI Taxonomy" id="1273442"/>
    <lineage>
        <taxon>Bacteria</taxon>
        <taxon>Bacillati</taxon>
        <taxon>Actinomycetota</taxon>
        <taxon>Actinomycetes</taxon>
        <taxon>Mycobacteriales</taxon>
        <taxon>Mycobacteriaceae</taxon>
        <taxon>Mycobacterium</taxon>
    </lineage>
</organism>
<dbReference type="Gene3D" id="3.30.565.60">
    <property type="match status" value="1"/>
</dbReference>
<gene>
    <name evidence="2" type="ORF">MBOU_02460</name>
</gene>
<dbReference type="InterPro" id="IPR036388">
    <property type="entry name" value="WH-like_DNA-bd_sf"/>
</dbReference>
<dbReference type="Proteomes" id="UP000465360">
    <property type="component" value="Unassembled WGS sequence"/>
</dbReference>
<dbReference type="InterPro" id="IPR007421">
    <property type="entry name" value="Schlafen_AlbA_2_dom"/>
</dbReference>
<dbReference type="Gene3D" id="1.10.10.10">
    <property type="entry name" value="Winged helix-like DNA-binding domain superfamily/Winged helix DNA-binding domain"/>
    <property type="match status" value="1"/>
</dbReference>
<feature type="domain" description="Schlafen AlbA-2" evidence="1">
    <location>
        <begin position="60"/>
        <end position="173"/>
    </location>
</feature>
<comment type="caution">
    <text evidence="2">The sequence shown here is derived from an EMBL/GenBank/DDBJ whole genome shotgun (WGS) entry which is preliminary data.</text>
</comment>
<sequence length="512" mass="55651">MATNATTSLLCCALALGQRGAGAGGASAAHGTVRGVAFEVADVNESARSVVLDIEESHIADLKAIEVAPNKLTKSLSAFANAEGGELYIGIDEDKSTGVRTWRGFANIEEANGHVQALEATFPLGQFVDYQFLRASAAPGDGVVLKVSVLKTPAVRVASDGKAYVRRGAQNLPVVDSEALRRLEYLKGVSSFETHPVDVPVDLVSDSFTITEFLMEVVPTVDAVDPWLRKQLLVRDEKPTVAALLLFSDEPQVALPKQSAIKVYRYATSDAVGSRSNLQGQPLTIEGPIYDVIREGVSTAVDIVQGIRILGPTKLEDISYPEVTLHEIITNAVLHRDYSIADDIHVRIFDNRIEVESPGGLPAHITAENILEERFSRNGTIVRWINKFPDPPNKDVGEGLTAAFDAMRDLKLKSPEIEDKGTSVLVRIVHERLASPAEMITEYLQSHNEITNTIVRQLTGIGSENQVKTIFKNMITSGALERIPGRSQRYAAYRLPTEADDQPQLELPEGAN</sequence>
<evidence type="ECO:0000313" key="3">
    <source>
        <dbReference type="Proteomes" id="UP000465360"/>
    </source>
</evidence>
<dbReference type="PANTHER" id="PTHR30595:SF6">
    <property type="entry name" value="SCHLAFEN ALBA-2 DOMAIN-CONTAINING PROTEIN"/>
    <property type="match status" value="1"/>
</dbReference>
<dbReference type="EMBL" id="BLKZ01000001">
    <property type="protein sequence ID" value="GFG88204.1"/>
    <property type="molecule type" value="Genomic_DNA"/>
</dbReference>